<feature type="binding site" evidence="8">
    <location>
        <position position="243"/>
    </location>
    <ligand>
        <name>ATP</name>
        <dbReference type="ChEBI" id="CHEBI:30616"/>
    </ligand>
</feature>
<keyword evidence="10" id="KW-1185">Reference proteome</keyword>
<comment type="catalytic activity">
    <reaction evidence="8">
        <text>L-histidyl-[protein] + UTP = N(tele)-(5'-uridylyl)-L-histidyl-[protein] + diphosphate</text>
        <dbReference type="Rhea" id="RHEA:83891"/>
        <dbReference type="Rhea" id="RHEA-COMP:9745"/>
        <dbReference type="Rhea" id="RHEA-COMP:20239"/>
        <dbReference type="ChEBI" id="CHEBI:29979"/>
        <dbReference type="ChEBI" id="CHEBI:33019"/>
        <dbReference type="ChEBI" id="CHEBI:46398"/>
        <dbReference type="ChEBI" id="CHEBI:233474"/>
    </reaction>
</comment>
<dbReference type="Pfam" id="PF02696">
    <property type="entry name" value="SelO"/>
    <property type="match status" value="1"/>
</dbReference>
<feature type="binding site" evidence="8">
    <location>
        <position position="333"/>
    </location>
    <ligand>
        <name>ATP</name>
        <dbReference type="ChEBI" id="CHEBI:30616"/>
    </ligand>
</feature>
<feature type="binding site" evidence="8">
    <location>
        <position position="138"/>
    </location>
    <ligand>
        <name>ATP</name>
        <dbReference type="ChEBI" id="CHEBI:30616"/>
    </ligand>
</feature>
<comment type="function">
    <text evidence="8">Nucleotidyltransferase involved in the post-translational modification of proteins. It can catalyze the addition of adenosine monophosphate (AMP) or uridine monophosphate (UMP) to a protein, resulting in modifications known as AMPylation and UMPylation.</text>
</comment>
<dbReference type="HAMAP" id="MF_00692">
    <property type="entry name" value="SelO"/>
    <property type="match status" value="1"/>
</dbReference>
<dbReference type="RefSeq" id="WP_099619399.1">
    <property type="nucleotide sequence ID" value="NZ_KZ319341.1"/>
</dbReference>
<dbReference type="GO" id="GO:0030145">
    <property type="term" value="F:manganese ion binding"/>
    <property type="evidence" value="ECO:0007669"/>
    <property type="project" value="UniProtKB-UniRule"/>
</dbReference>
<keyword evidence="4 8" id="KW-0479">Metal-binding</keyword>
<feature type="active site" description="Proton acceptor" evidence="8">
    <location>
        <position position="323"/>
    </location>
</feature>
<dbReference type="EMBL" id="NTFI01000005">
    <property type="protein sequence ID" value="PHQ24623.1"/>
    <property type="molecule type" value="Genomic_DNA"/>
</dbReference>
<comment type="catalytic activity">
    <reaction evidence="8">
        <text>L-seryl-[protein] + UTP = O-(5'-uridylyl)-L-seryl-[protein] + diphosphate</text>
        <dbReference type="Rhea" id="RHEA:64604"/>
        <dbReference type="Rhea" id="RHEA-COMP:9863"/>
        <dbReference type="Rhea" id="RHEA-COMP:16635"/>
        <dbReference type="ChEBI" id="CHEBI:29999"/>
        <dbReference type="ChEBI" id="CHEBI:33019"/>
        <dbReference type="ChEBI" id="CHEBI:46398"/>
        <dbReference type="ChEBI" id="CHEBI:156051"/>
    </reaction>
</comment>
<comment type="catalytic activity">
    <reaction evidence="8">
        <text>L-tyrosyl-[protein] + ATP = O-(5'-adenylyl)-L-tyrosyl-[protein] + diphosphate</text>
        <dbReference type="Rhea" id="RHEA:54288"/>
        <dbReference type="Rhea" id="RHEA-COMP:10136"/>
        <dbReference type="Rhea" id="RHEA-COMP:13846"/>
        <dbReference type="ChEBI" id="CHEBI:30616"/>
        <dbReference type="ChEBI" id="CHEBI:33019"/>
        <dbReference type="ChEBI" id="CHEBI:46858"/>
        <dbReference type="ChEBI" id="CHEBI:83624"/>
        <dbReference type="EC" id="2.7.7.108"/>
    </reaction>
</comment>
<comment type="similarity">
    <text evidence="1 8">Belongs to the SELO family.</text>
</comment>
<comment type="cofactor">
    <cofactor evidence="8">
        <name>Mg(2+)</name>
        <dbReference type="ChEBI" id="CHEBI:18420"/>
    </cofactor>
    <cofactor evidence="8">
        <name>Mn(2+)</name>
        <dbReference type="ChEBI" id="CHEBI:29035"/>
    </cofactor>
</comment>
<organism evidence="9 10">
    <name type="scientific">Marinobacter guineae</name>
    <dbReference type="NCBI Taxonomy" id="432303"/>
    <lineage>
        <taxon>Bacteria</taxon>
        <taxon>Pseudomonadati</taxon>
        <taxon>Pseudomonadota</taxon>
        <taxon>Gammaproteobacteria</taxon>
        <taxon>Pseudomonadales</taxon>
        <taxon>Marinobacteraceae</taxon>
        <taxon>Marinobacter</taxon>
    </lineage>
</organism>
<evidence type="ECO:0000313" key="10">
    <source>
        <dbReference type="Proteomes" id="UP000229044"/>
    </source>
</evidence>
<dbReference type="EC" id="2.7.7.-" evidence="8"/>
<feature type="binding site" evidence="8">
    <location>
        <position position="139"/>
    </location>
    <ligand>
        <name>ATP</name>
        <dbReference type="ChEBI" id="CHEBI:30616"/>
    </ligand>
</feature>
<keyword evidence="7 8" id="KW-0460">Magnesium</keyword>
<dbReference type="PANTHER" id="PTHR32057">
    <property type="entry name" value="PROTEIN ADENYLYLTRANSFERASE SELO, MITOCHONDRIAL"/>
    <property type="match status" value="1"/>
</dbReference>
<evidence type="ECO:0000256" key="7">
    <source>
        <dbReference type="ARBA" id="ARBA00022842"/>
    </source>
</evidence>
<feature type="binding site" evidence="8">
    <location>
        <position position="333"/>
    </location>
    <ligand>
        <name>Mg(2+)</name>
        <dbReference type="ChEBI" id="CHEBI:18420"/>
    </ligand>
</feature>
<feature type="binding site" evidence="8">
    <location>
        <position position="236"/>
    </location>
    <ligand>
        <name>ATP</name>
        <dbReference type="ChEBI" id="CHEBI:30616"/>
    </ligand>
</feature>
<protein>
    <recommendedName>
        <fullName evidence="8">Protein nucleotidyltransferase YdiU</fullName>
        <ecNumber evidence="8">2.7.7.-</ecNumber>
    </recommendedName>
    <alternativeName>
        <fullName evidence="8">Protein adenylyltransferase YdiU</fullName>
        <ecNumber evidence="8">2.7.7.108</ecNumber>
    </alternativeName>
    <alternativeName>
        <fullName evidence="8">Protein uridylyltransferase YdiU</fullName>
        <ecNumber evidence="8">2.7.7.-</ecNumber>
    </alternativeName>
</protein>
<feature type="binding site" evidence="8">
    <location>
        <position position="136"/>
    </location>
    <ligand>
        <name>ATP</name>
        <dbReference type="ChEBI" id="CHEBI:30616"/>
    </ligand>
</feature>
<comment type="catalytic activity">
    <reaction evidence="8">
        <text>L-threonyl-[protein] + ATP = 3-O-(5'-adenylyl)-L-threonyl-[protein] + diphosphate</text>
        <dbReference type="Rhea" id="RHEA:54292"/>
        <dbReference type="Rhea" id="RHEA-COMP:11060"/>
        <dbReference type="Rhea" id="RHEA-COMP:13847"/>
        <dbReference type="ChEBI" id="CHEBI:30013"/>
        <dbReference type="ChEBI" id="CHEBI:30616"/>
        <dbReference type="ChEBI" id="CHEBI:33019"/>
        <dbReference type="ChEBI" id="CHEBI:138113"/>
        <dbReference type="EC" id="2.7.7.108"/>
    </reaction>
</comment>
<dbReference type="PANTHER" id="PTHR32057:SF14">
    <property type="entry name" value="PROTEIN ADENYLYLTRANSFERASE SELO, MITOCHONDRIAL"/>
    <property type="match status" value="1"/>
</dbReference>
<keyword evidence="6 8" id="KW-0067">ATP-binding</keyword>
<dbReference type="AlphaFoldDB" id="A0A2G1VCW2"/>
<feature type="binding site" evidence="8">
    <location>
        <position position="158"/>
    </location>
    <ligand>
        <name>ATP</name>
        <dbReference type="ChEBI" id="CHEBI:30616"/>
    </ligand>
</feature>
<evidence type="ECO:0000256" key="4">
    <source>
        <dbReference type="ARBA" id="ARBA00022723"/>
    </source>
</evidence>
<evidence type="ECO:0000256" key="5">
    <source>
        <dbReference type="ARBA" id="ARBA00022741"/>
    </source>
</evidence>
<feature type="binding site" evidence="8">
    <location>
        <position position="171"/>
    </location>
    <ligand>
        <name>ATP</name>
        <dbReference type="ChEBI" id="CHEBI:30616"/>
    </ligand>
</feature>
<evidence type="ECO:0000256" key="2">
    <source>
        <dbReference type="ARBA" id="ARBA00022679"/>
    </source>
</evidence>
<keyword evidence="3 8" id="KW-0548">Nucleotidyltransferase</keyword>
<evidence type="ECO:0000256" key="1">
    <source>
        <dbReference type="ARBA" id="ARBA00009747"/>
    </source>
</evidence>
<dbReference type="Proteomes" id="UP000229044">
    <property type="component" value="Unassembled WGS sequence"/>
</dbReference>
<keyword evidence="8" id="KW-0464">Manganese</keyword>
<dbReference type="InterPro" id="IPR003846">
    <property type="entry name" value="SelO"/>
</dbReference>
<evidence type="ECO:0000256" key="6">
    <source>
        <dbReference type="ARBA" id="ARBA00022840"/>
    </source>
</evidence>
<dbReference type="GO" id="GO:0070733">
    <property type="term" value="F:AMPylase activity"/>
    <property type="evidence" value="ECO:0007669"/>
    <property type="project" value="UniProtKB-EC"/>
</dbReference>
<dbReference type="GO" id="GO:0000287">
    <property type="term" value="F:magnesium ion binding"/>
    <property type="evidence" value="ECO:0007669"/>
    <property type="project" value="UniProtKB-UniRule"/>
</dbReference>
<dbReference type="OrthoDB" id="9776281at2"/>
<evidence type="ECO:0000256" key="8">
    <source>
        <dbReference type="HAMAP-Rule" id="MF_00692"/>
    </source>
</evidence>
<keyword evidence="5 8" id="KW-0547">Nucleotide-binding</keyword>
<proteinExistence type="inferred from homology"/>
<reference evidence="9 10" key="1">
    <citation type="submission" date="2017-09" db="EMBL/GenBank/DDBJ databases">
        <title>The draft genome sequences of Marinobacter guineae M3B.</title>
        <authorList>
            <person name="Cao J."/>
        </authorList>
    </citation>
    <scope>NUCLEOTIDE SEQUENCE [LARGE SCALE GENOMIC DNA]</scope>
    <source>
        <strain evidence="9 10">M3B</strain>
    </source>
</reference>
<comment type="catalytic activity">
    <reaction evidence="8">
        <text>L-tyrosyl-[protein] + UTP = O-(5'-uridylyl)-L-tyrosyl-[protein] + diphosphate</text>
        <dbReference type="Rhea" id="RHEA:83887"/>
        <dbReference type="Rhea" id="RHEA-COMP:10136"/>
        <dbReference type="Rhea" id="RHEA-COMP:20238"/>
        <dbReference type="ChEBI" id="CHEBI:33019"/>
        <dbReference type="ChEBI" id="CHEBI:46398"/>
        <dbReference type="ChEBI" id="CHEBI:46858"/>
        <dbReference type="ChEBI" id="CHEBI:90602"/>
    </reaction>
</comment>
<evidence type="ECO:0000256" key="3">
    <source>
        <dbReference type="ARBA" id="ARBA00022695"/>
    </source>
</evidence>
<gene>
    <name evidence="8" type="primary">ydiU</name>
    <name evidence="8" type="synonym">selO</name>
    <name evidence="9" type="ORF">CLH62_17185</name>
</gene>
<feature type="binding site" evidence="8">
    <location>
        <position position="324"/>
    </location>
    <ligand>
        <name>Mg(2+)</name>
        <dbReference type="ChEBI" id="CHEBI:18420"/>
    </ligand>
</feature>
<evidence type="ECO:0000313" key="9">
    <source>
        <dbReference type="EMBL" id="PHQ24623.1"/>
    </source>
</evidence>
<dbReference type="GO" id="GO:0005524">
    <property type="term" value="F:ATP binding"/>
    <property type="evidence" value="ECO:0007669"/>
    <property type="project" value="UniProtKB-UniRule"/>
</dbReference>
<dbReference type="EC" id="2.7.7.108" evidence="8"/>
<sequence length="583" mass="65620">MSHQLPRENNFEVTSLEELAPMADYSLMNSLNCDPDATPDGVDFRPRQVFSGHYVPVRPTPIETPEYVAHSEGLFRELNFADSLAQFADFIRMFSGDLSLVPEPMSKVGWACGYALSIYGTEYVQQCPFQTGNGYGDGRAISVLEAVINGRRWEMQLKGGGRTPYCRGADGRAVLRSSVREFLAQEHMHALGVPTSRSLSLYVSKTEKVRRPWYSEGSHSRDPDQLISEPVAISTRVAPSFIRVGQLELFGRRARKQEHPGAPEELEQLVLHLIDREYNGVIDQTLATPTKIVMLARAFRSRLASLVANWIRVGYCQGNFNSDNCAAGGFTLDYGPFGFCEVFEPFYQPWTGGGQHFSFLNQPVAAEWNFKSFCSALQPLLNAHEDELAELEEIQEGFPEVMQAELQKMWAAKLGLDAFDAGLFRELMMLMTQTPVDYTVFFRELSSIPDDIGPIEKSFYRSLNQAGGADTDALLKRWSEWLAEWKSRIGIDGDGPGSSGSQFREELSRSMKLVNPKYTMREWFVVPAYQRAADGDYRPLRALQDVLTQPYAEQSNAVEARYYRLKPSELFDLGGFSHYSCSS</sequence>
<keyword evidence="2 8" id="KW-0808">Transferase</keyword>
<feature type="binding site" evidence="8">
    <location>
        <position position="170"/>
    </location>
    <ligand>
        <name>ATP</name>
        <dbReference type="ChEBI" id="CHEBI:30616"/>
    </ligand>
</feature>
<accession>A0A2G1VCW2</accession>
<comment type="catalytic activity">
    <reaction evidence="8">
        <text>L-seryl-[protein] + ATP = 3-O-(5'-adenylyl)-L-seryl-[protein] + diphosphate</text>
        <dbReference type="Rhea" id="RHEA:58120"/>
        <dbReference type="Rhea" id="RHEA-COMP:9863"/>
        <dbReference type="Rhea" id="RHEA-COMP:15073"/>
        <dbReference type="ChEBI" id="CHEBI:29999"/>
        <dbReference type="ChEBI" id="CHEBI:30616"/>
        <dbReference type="ChEBI" id="CHEBI:33019"/>
        <dbReference type="ChEBI" id="CHEBI:142516"/>
        <dbReference type="EC" id="2.7.7.108"/>
    </reaction>
</comment>
<name>A0A2G1VCW2_9GAMM</name>
<comment type="caution">
    <text evidence="9">The sequence shown here is derived from an EMBL/GenBank/DDBJ whole genome shotgun (WGS) entry which is preliminary data.</text>
</comment>